<accession>A0A9J5W7F7</accession>
<gene>
    <name evidence="1" type="ORF">H5410_060886</name>
</gene>
<proteinExistence type="predicted"/>
<evidence type="ECO:0000313" key="2">
    <source>
        <dbReference type="Proteomes" id="UP000824120"/>
    </source>
</evidence>
<dbReference type="Proteomes" id="UP000824120">
    <property type="component" value="Chromosome 12"/>
</dbReference>
<evidence type="ECO:0000313" key="1">
    <source>
        <dbReference type="EMBL" id="KAG5571120.1"/>
    </source>
</evidence>
<dbReference type="AlphaFoldDB" id="A0A9J5W7F7"/>
<organism evidence="1 2">
    <name type="scientific">Solanum commersonii</name>
    <name type="common">Commerson's wild potato</name>
    <name type="synonym">Commerson's nightshade</name>
    <dbReference type="NCBI Taxonomy" id="4109"/>
    <lineage>
        <taxon>Eukaryota</taxon>
        <taxon>Viridiplantae</taxon>
        <taxon>Streptophyta</taxon>
        <taxon>Embryophyta</taxon>
        <taxon>Tracheophyta</taxon>
        <taxon>Spermatophyta</taxon>
        <taxon>Magnoliopsida</taxon>
        <taxon>eudicotyledons</taxon>
        <taxon>Gunneridae</taxon>
        <taxon>Pentapetalae</taxon>
        <taxon>asterids</taxon>
        <taxon>lamiids</taxon>
        <taxon>Solanales</taxon>
        <taxon>Solanaceae</taxon>
        <taxon>Solanoideae</taxon>
        <taxon>Solaneae</taxon>
        <taxon>Solanum</taxon>
    </lineage>
</organism>
<sequence>MMIKGQGIKKGHNLHQVSFNKKRGKAQKVFKQRSHTRLAMKERLHYLVNRTNGENCRCHHTWFTVSSLHKALTLISNKTPHFR</sequence>
<protein>
    <submittedName>
        <fullName evidence="1">Uncharacterized protein</fullName>
    </submittedName>
</protein>
<dbReference type="EMBL" id="JACXVP010000012">
    <property type="protein sequence ID" value="KAG5571120.1"/>
    <property type="molecule type" value="Genomic_DNA"/>
</dbReference>
<comment type="caution">
    <text evidence="1">The sequence shown here is derived from an EMBL/GenBank/DDBJ whole genome shotgun (WGS) entry which is preliminary data.</text>
</comment>
<keyword evidence="2" id="KW-1185">Reference proteome</keyword>
<name>A0A9J5W7F7_SOLCO</name>
<reference evidence="1 2" key="1">
    <citation type="submission" date="2020-09" db="EMBL/GenBank/DDBJ databases">
        <title>De no assembly of potato wild relative species, Solanum commersonii.</title>
        <authorList>
            <person name="Cho K."/>
        </authorList>
    </citation>
    <scope>NUCLEOTIDE SEQUENCE [LARGE SCALE GENOMIC DNA]</scope>
    <source>
        <strain evidence="1">LZ3.2</strain>
        <tissue evidence="1">Leaf</tissue>
    </source>
</reference>